<feature type="signal peptide" evidence="1">
    <location>
        <begin position="1"/>
        <end position="17"/>
    </location>
</feature>
<sequence>MALWIAAILAEAAVARAERSVLSGKKESSQVQHYRRYEGGLRHKNYVRSDYESGCRKDRYAELSPQSNSERETIRRNLLGRSKCDIPIPKVEPVLPKEKKSLTTSALESAIAVNQVVANMIEDIARNNSNKLVGKMFKDLEISLVSVGDAQTERESRLKGVYTGAQTED</sequence>
<feature type="chain" id="PRO_5023920088" evidence="1">
    <location>
        <begin position="18"/>
        <end position="169"/>
    </location>
</feature>
<feature type="non-terminal residue" evidence="2">
    <location>
        <position position="169"/>
    </location>
</feature>
<organism evidence="2 3">
    <name type="scientific">Streblomastix strix</name>
    <dbReference type="NCBI Taxonomy" id="222440"/>
    <lineage>
        <taxon>Eukaryota</taxon>
        <taxon>Metamonada</taxon>
        <taxon>Preaxostyla</taxon>
        <taxon>Oxymonadida</taxon>
        <taxon>Streblomastigidae</taxon>
        <taxon>Streblomastix</taxon>
    </lineage>
</organism>
<dbReference type="AlphaFoldDB" id="A0A5J4S2B2"/>
<protein>
    <submittedName>
        <fullName evidence="2">Uncharacterized protein</fullName>
    </submittedName>
</protein>
<name>A0A5J4S2B2_9EUKA</name>
<reference evidence="2 3" key="1">
    <citation type="submission" date="2019-03" db="EMBL/GenBank/DDBJ databases">
        <title>Single cell metagenomics reveals metabolic interactions within the superorganism composed of flagellate Streblomastix strix and complex community of Bacteroidetes bacteria on its surface.</title>
        <authorList>
            <person name="Treitli S.C."/>
            <person name="Kolisko M."/>
            <person name="Husnik F."/>
            <person name="Keeling P."/>
            <person name="Hampl V."/>
        </authorList>
    </citation>
    <scope>NUCLEOTIDE SEQUENCE [LARGE SCALE GENOMIC DNA]</scope>
    <source>
        <strain evidence="2">ST1C</strain>
    </source>
</reference>
<dbReference type="Proteomes" id="UP000324800">
    <property type="component" value="Unassembled WGS sequence"/>
</dbReference>
<gene>
    <name evidence="2" type="ORF">EZS28_052602</name>
</gene>
<proteinExistence type="predicted"/>
<evidence type="ECO:0000256" key="1">
    <source>
        <dbReference type="SAM" id="SignalP"/>
    </source>
</evidence>
<accession>A0A5J4S2B2</accession>
<keyword evidence="1" id="KW-0732">Signal</keyword>
<evidence type="ECO:0000313" key="3">
    <source>
        <dbReference type="Proteomes" id="UP000324800"/>
    </source>
</evidence>
<comment type="caution">
    <text evidence="2">The sequence shown here is derived from an EMBL/GenBank/DDBJ whole genome shotgun (WGS) entry which is preliminary data.</text>
</comment>
<evidence type="ECO:0000313" key="2">
    <source>
        <dbReference type="EMBL" id="KAA6339570.1"/>
    </source>
</evidence>
<dbReference type="EMBL" id="SNRW01041069">
    <property type="protein sequence ID" value="KAA6339570.1"/>
    <property type="molecule type" value="Genomic_DNA"/>
</dbReference>